<protein>
    <recommendedName>
        <fullName evidence="2">RecQ-mediated genome instability protein 1</fullName>
    </recommendedName>
</protein>
<dbReference type="Gene3D" id="2.40.50.770">
    <property type="entry name" value="RecQ-mediated genome instability protein Rmi1, C-terminal domain"/>
    <property type="match status" value="1"/>
</dbReference>
<evidence type="ECO:0000313" key="6">
    <source>
        <dbReference type="WBParaSite" id="PSU_v2.g8019.t1"/>
    </source>
</evidence>
<evidence type="ECO:0000256" key="1">
    <source>
        <dbReference type="ARBA" id="ARBA00006395"/>
    </source>
</evidence>
<dbReference type="AlphaFoldDB" id="A0A914Z827"/>
<reference evidence="6" key="1">
    <citation type="submission" date="2022-11" db="UniProtKB">
        <authorList>
            <consortium name="WormBaseParasite"/>
        </authorList>
    </citation>
    <scope>IDENTIFICATION</scope>
</reference>
<feature type="region of interest" description="Disordered" evidence="3">
    <location>
        <begin position="106"/>
        <end position="130"/>
    </location>
</feature>
<dbReference type="Pfam" id="PF08585">
    <property type="entry name" value="RMI1_N_C"/>
    <property type="match status" value="1"/>
</dbReference>
<sequence>MNEIANVRAFFNERHITLNSEWEDDAIGYVKSQLRNGDDILKLSKSVFVQWLNSDLRESTQPTLNVPANATGITVVKPALVQLTSILNISESAYSQYRSKIMDLTEDNSEFRDPSETSHEQVEKPKYGNIQPKKPPMYMYKLSDGNITLKAVIAETINGLDCNTPIGAKLLLIPKFLCRYRVLKLTSQNCQFLGGYNEQCIDKDDPLSKLLNRIENTENRQPPLISQP</sequence>
<dbReference type="WBParaSite" id="PSU_v2.g8019.t1">
    <property type="protein sequence ID" value="PSU_v2.g8019.t1"/>
    <property type="gene ID" value="PSU_v2.g8019"/>
</dbReference>
<dbReference type="GO" id="GO:0000712">
    <property type="term" value="P:resolution of meiotic recombination intermediates"/>
    <property type="evidence" value="ECO:0007669"/>
    <property type="project" value="TreeGrafter"/>
</dbReference>
<dbReference type="PANTHER" id="PTHR14790:SF15">
    <property type="entry name" value="RECQ-MEDIATED GENOME INSTABILITY PROTEIN 1"/>
    <property type="match status" value="1"/>
</dbReference>
<organism evidence="5 6">
    <name type="scientific">Panagrolaimus superbus</name>
    <dbReference type="NCBI Taxonomy" id="310955"/>
    <lineage>
        <taxon>Eukaryota</taxon>
        <taxon>Metazoa</taxon>
        <taxon>Ecdysozoa</taxon>
        <taxon>Nematoda</taxon>
        <taxon>Chromadorea</taxon>
        <taxon>Rhabditida</taxon>
        <taxon>Tylenchina</taxon>
        <taxon>Panagrolaimomorpha</taxon>
        <taxon>Panagrolaimoidea</taxon>
        <taxon>Panagrolaimidae</taxon>
        <taxon>Panagrolaimus</taxon>
    </lineage>
</organism>
<dbReference type="GO" id="GO:0000724">
    <property type="term" value="P:double-strand break repair via homologous recombination"/>
    <property type="evidence" value="ECO:0007669"/>
    <property type="project" value="TreeGrafter"/>
</dbReference>
<evidence type="ECO:0000313" key="5">
    <source>
        <dbReference type="Proteomes" id="UP000887577"/>
    </source>
</evidence>
<accession>A0A914Z827</accession>
<dbReference type="Proteomes" id="UP000887577">
    <property type="component" value="Unplaced"/>
</dbReference>
<keyword evidence="5" id="KW-1185">Reference proteome</keyword>
<dbReference type="GO" id="GO:0031422">
    <property type="term" value="C:RecQ family helicase-topoisomerase III complex"/>
    <property type="evidence" value="ECO:0007669"/>
    <property type="project" value="TreeGrafter"/>
</dbReference>
<dbReference type="SMART" id="SM01161">
    <property type="entry name" value="DUF1767"/>
    <property type="match status" value="1"/>
</dbReference>
<evidence type="ECO:0000256" key="3">
    <source>
        <dbReference type="SAM" id="MobiDB-lite"/>
    </source>
</evidence>
<feature type="compositionally biased region" description="Basic and acidic residues" evidence="3">
    <location>
        <begin position="109"/>
        <end position="126"/>
    </location>
</feature>
<evidence type="ECO:0000259" key="4">
    <source>
        <dbReference type="Pfam" id="PF08585"/>
    </source>
</evidence>
<proteinExistence type="inferred from homology"/>
<comment type="similarity">
    <text evidence="1">Belongs to the RMI1 family.</text>
</comment>
<dbReference type="GO" id="GO:0016604">
    <property type="term" value="C:nuclear body"/>
    <property type="evidence" value="ECO:0007669"/>
    <property type="project" value="TreeGrafter"/>
</dbReference>
<dbReference type="InterPro" id="IPR013894">
    <property type="entry name" value="RMI1_OB"/>
</dbReference>
<evidence type="ECO:0000256" key="2">
    <source>
        <dbReference type="ARBA" id="ARBA00018987"/>
    </source>
</evidence>
<feature type="domain" description="RecQ mediated genome instability protein 1 OB-fold" evidence="4">
    <location>
        <begin position="74"/>
        <end position="199"/>
    </location>
</feature>
<dbReference type="InterPro" id="IPR042470">
    <property type="entry name" value="RMI1_N_C_sf"/>
</dbReference>
<dbReference type="PANTHER" id="PTHR14790">
    <property type="entry name" value="RECQ-MEDIATED GENOME INSTABILITY PROTEIN 1 RMI1"/>
    <property type="match status" value="1"/>
</dbReference>
<name>A0A914Z827_9BILA</name>